<dbReference type="GO" id="GO:0004190">
    <property type="term" value="F:aspartic-type endopeptidase activity"/>
    <property type="evidence" value="ECO:0007669"/>
    <property type="project" value="InterPro"/>
</dbReference>
<keyword evidence="5" id="KW-1185">Reference proteome</keyword>
<sequence>MRYIYNMRLLWLILLFMLSALSINAQKGFSFPEGVDKIEIPFQSVYNLIILPVEVNGVGMDFILDTGANKSVIFNFNGIDSLNVNPGKTLKISGYGNQEPIDAYYSDNNRININGYANRTASLFITVDQQLNLLPTLGVEVNGLLGKDFFENALVNIDYLNAMITVYKNSSMRRVKRSRRVEAIIELENDKPYINGKVVTAGIIHPVRILIDTGSSDALWVFQDDEDDFMLPEKGFDDFLGIGLNGRVTGRRSKIEKLLLGNIELNKVTVSFPDQDSTTSNNSTQILSGSIGGEILSRFNLSIDYRNKRVQLQPNEEFAAGFFYNMAGIEIRAGDTELFTYYDDGRNDDVNTAYGTLRGQKTVNTSKTVNYKWVPSLFIQSVRKDSPADKAGIKVGDEIVRVNSIAKANLTLNNVASQFFKNPYSRLKIKVKRGEREKKFTLKLVPVID</sequence>
<keyword evidence="1" id="KW-0378">Hydrolase</keyword>
<gene>
    <name evidence="4" type="ORF">EJ995_12650</name>
</gene>
<dbReference type="GO" id="GO:0006508">
    <property type="term" value="P:proteolysis"/>
    <property type="evidence" value="ECO:0007669"/>
    <property type="project" value="InterPro"/>
</dbReference>
<dbReference type="KEGG" id="noj:EJ995_12650"/>
<dbReference type="SUPFAM" id="SSF50630">
    <property type="entry name" value="Acid proteases"/>
    <property type="match status" value="1"/>
</dbReference>
<dbReference type="InterPro" id="IPR036034">
    <property type="entry name" value="PDZ_sf"/>
</dbReference>
<evidence type="ECO:0000313" key="4">
    <source>
        <dbReference type="EMBL" id="AZQ45038.1"/>
    </source>
</evidence>
<dbReference type="PROSITE" id="PS50106">
    <property type="entry name" value="PDZ"/>
    <property type="match status" value="1"/>
</dbReference>
<accession>A0A3S9N0W8</accession>
<protein>
    <submittedName>
        <fullName evidence="4">PDZ domain-containing protein</fullName>
    </submittedName>
</protein>
<evidence type="ECO:0000259" key="3">
    <source>
        <dbReference type="PROSITE" id="PS50175"/>
    </source>
</evidence>
<dbReference type="InterPro" id="IPR021109">
    <property type="entry name" value="Peptidase_aspartic_dom_sf"/>
</dbReference>
<proteinExistence type="predicted"/>
<dbReference type="Pfam" id="PF13180">
    <property type="entry name" value="PDZ_2"/>
    <property type="match status" value="1"/>
</dbReference>
<dbReference type="SMART" id="SM00228">
    <property type="entry name" value="PDZ"/>
    <property type="match status" value="1"/>
</dbReference>
<name>A0A3S9N0W8_9FLAO</name>
<dbReference type="AlphaFoldDB" id="A0A3S9N0W8"/>
<evidence type="ECO:0000313" key="5">
    <source>
        <dbReference type="Proteomes" id="UP000279600"/>
    </source>
</evidence>
<feature type="domain" description="Peptidase A2" evidence="3">
    <location>
        <begin position="60"/>
        <end position="149"/>
    </location>
</feature>
<dbReference type="EMBL" id="CP034549">
    <property type="protein sequence ID" value="AZQ45038.1"/>
    <property type="molecule type" value="Genomic_DNA"/>
</dbReference>
<reference evidence="4 5" key="1">
    <citation type="submission" date="2018-12" db="EMBL/GenBank/DDBJ databases">
        <title>Complete genome of Nonlabens sp. MJ115.</title>
        <authorList>
            <person name="Choi H.S."/>
            <person name="Jung J."/>
        </authorList>
    </citation>
    <scope>NUCLEOTIDE SEQUENCE [LARGE SCALE GENOMIC DNA]</scope>
    <source>
        <strain evidence="4 5">MJ115</strain>
    </source>
</reference>
<dbReference type="PROSITE" id="PS50175">
    <property type="entry name" value="ASP_PROT_RETROV"/>
    <property type="match status" value="1"/>
</dbReference>
<feature type="domain" description="PDZ" evidence="2">
    <location>
        <begin position="376"/>
        <end position="435"/>
    </location>
</feature>
<dbReference type="Pfam" id="PF13650">
    <property type="entry name" value="Asp_protease_2"/>
    <property type="match status" value="2"/>
</dbReference>
<dbReference type="Gene3D" id="2.30.42.10">
    <property type="match status" value="1"/>
</dbReference>
<dbReference type="InterPro" id="IPR001995">
    <property type="entry name" value="Peptidase_A2_cat"/>
</dbReference>
<organism evidence="4 5">
    <name type="scientific">Nonlabens ponticola</name>
    <dbReference type="NCBI Taxonomy" id="2496866"/>
    <lineage>
        <taxon>Bacteria</taxon>
        <taxon>Pseudomonadati</taxon>
        <taxon>Bacteroidota</taxon>
        <taxon>Flavobacteriia</taxon>
        <taxon>Flavobacteriales</taxon>
        <taxon>Flavobacteriaceae</taxon>
        <taxon>Nonlabens</taxon>
    </lineage>
</organism>
<dbReference type="Proteomes" id="UP000279600">
    <property type="component" value="Chromosome"/>
</dbReference>
<evidence type="ECO:0000256" key="1">
    <source>
        <dbReference type="ARBA" id="ARBA00022801"/>
    </source>
</evidence>
<dbReference type="Gene3D" id="2.40.70.10">
    <property type="entry name" value="Acid Proteases"/>
    <property type="match status" value="2"/>
</dbReference>
<evidence type="ECO:0000259" key="2">
    <source>
        <dbReference type="PROSITE" id="PS50106"/>
    </source>
</evidence>
<dbReference type="SUPFAM" id="SSF50156">
    <property type="entry name" value="PDZ domain-like"/>
    <property type="match status" value="1"/>
</dbReference>
<dbReference type="OrthoDB" id="3521766at2"/>
<dbReference type="InterPro" id="IPR001478">
    <property type="entry name" value="PDZ"/>
</dbReference>